<sequence>MSIVDSSTNDECRCTDDRCRMQIKWHIDFSPPKMNGNDDGLGVLTVVTSSPPCQPATVAYPSPVCSSDFEALIRKLQDQNERDDTKLRELWASFGDFTALPQYATLMDSLMSCFIKLFTLTTAQFICENNTQQLRRLMLEIILRTSGVETMRLHTEHIQTLMMKIIQTDNEAMGILAIKIMIDHIKLYQVQLSDKPAIHVAKLVSFFSSSFREMEGHGRTGKIFEQRSKNSTQRCGNTGEDLAIEMALQHCFYQHQMLLEARGSELQLQLIPRSSHSVKVFGEAIHLITLVYQKYSTVIVTEFHDLVQSMLTFINARMPKDQSPIVEDLISGSGDRVVAGTLLLLETCPVLVVNQRKDLLTNTKIIFGCDPLRLKFLPYIPRLFSEKLMIGPAFTTNDCLRKMMYEQLADLLHHLRSQLSYPVLCHATYVFSRCLHDPLLPTAMQAVSIRLVMNLCEAFVMCEMRNTEPPTPARDVLFTVLESAISKLRVIVLYHLPLFFAAAAAAGGESTSSFFRTTEFAASEMRPDDRAKLADMIALERRHSSSAPLNAAAVDLDDPALHCPVDGVPELEPCPSSGVPALPAPTVQAPPKGYSSVDSMLAATWTASGPPMPLHETRSMVRSLIQSCKVVFISLKDTKRTDHALTPAEERDLCARLFKYGVQALDVFIVPCAGANRPSYREESKESLDAFAAVMAILNPDVFCELFANYLPFFVDRIGANPNLLIVCNYFLVQPEYQELGPRFGSILIQYLLQKLPDLAYSNTRSELYLKLFKQVFSAVSYIQTTHTHTASENVERMLTQWMPQLIRDSMKCAMRGREPMNYFLLLRALFRAIGGNNQNVESLYRDFLPLLPPLLSFLNRMQASDHRMFMRELFVDLCLTLPVRLSTLLPYIPLLMEPLISSLSGHYNSNENTTSRGLRTLDLFLDKLQPDYMHDHIEPVRAKLVQAMWRAVSKAADQETAIFALKILGKFGATNRKMLSEPQPLASLCAADVDPLCLRVVFERTTNGLQQLHIKMGIDEKPSTSASMTSTAPPQTNSFQSVPSGPIVGELCLSEAVKVALDNLRWSIVPEERQISMGPNAPQNPPNQEPMRRHAAALCRTILVAAVEEKGETIEGNMERVRRRLESMSPDSLRTASIYRSTNEQARRMYVDALMGIAIAVTIKELRPVHIKFFSAFVRQLTTQALLEQMDPPVDRSSCMDGLIVVDGVTTALADPVKPDFGRSGVVMLRIICDTCNKAAGDPRTFAALPIVHYLVQQLAELCYASSCVSKLGGTTALTYVIEEFPRVLLRTHLETILRALVETIVGLAYEVSSGAVGAAASAINRLMRIMFPARQGQNTAEEAASASSHRKSRRAFDDEDVIDEDESIRIRSLMARVFVPLLDSADTYTHKTAVKLISSLSALSGASVPELTADGELSRIDFPGLSLWRQLGALNVVGFAMTNGVPFEFPPGTDEKSVLEIYITQLCRICWESSDELLTRKTYILVGTSSATIPHAATAAIIREESMRALCLAYVYLPGGGLDGLRAERILRTVTDALRGRDPKEEGLRAAAVEGILEAHKLRPLPDEVIRAQLHKLVEGIERIKELSNVNARVLCLLIRLNGALFDDRCHAALMSILRAWDERTRRSSVDLQERTTSDVEAIESVLLMLPHIPKRSYPATDDDAMMGEMQPEKASTIRSLLEARPDPSDFVPVVASLASTMHAAFCISRSTFFSSGALVEFLSAYPIRTLRFFLSSDSLAVMARRSLFKRVFEAEGAAPLRKAAAESPYLMRFMLKLQYLTTSSSNEPISEADFNPPLAPCDPKTMDHELLTMWIIDVWSRHDSEAYCSMGTELVNTMQEIWRSDDFKTRYMVKTEEQSSSDCTPIRIQFMNTPKYEVPKLFASCFIRYLRVNYANLELFTDLLFVFIGSFATDFSFVRNYMTAEVIPTYPLTWRRDLFSFVLALFENDKDATVDNLHVARVMQYALTPVLQYAFERFDVEEILGPPTIPPDADTKNMVARLSEIIESLCKKFSDTMTLAFYHLSSLVVTHAPHYIHTNSKTNQMPQLRTFMLFAWPCLNATAMDVTLKFMGHLFLARIIQKFTIHRGIVLKVYNSLTGASQQDSRDIVKKAMDILIPQLPARMEDGQGELLKSVRTALCDESHIVHNVFHCLQTVTRNYETHFPLKHELLPLMLNAVSRLLSYQAATASMDGKRVAVEVEKILDGLKRHDHSKSTAAACLSTTVVASVENVEGAKEDASATAPPMVEQLKPIPKSQLDQVVNILFKIATSPGRHAHRTLAGVSGDQQKKPLLRAALKPVLWGDVASIKIAWLDKQLTITNEQVNALHSGGQYSAINNHFQTAISTLEVLSQIITVMPHALALATIHPLQQALTTCFQGQTGLTLFHFVSKFINESNPSASITTVYTAFNLLRAMCQSQPDYLDSVCLQNMMKVLIKAAREFKAIDSDDTTKEKVVAALCETATLALDLLKPSLSHMTPEQRRQCSELVIHPFCDATHDKLLEMIIKLTTELIVTHTDLLVANPGLSIVVRLNPIIRMRFQTKASQYVELSKMYLQQLVLYIFEHDLLRKTEYAEKLEDAYYWGLTNPLLMMDDSLRMAFLNVFEKHVSPILPARLMYIFAEHDWTLMRDTFWIKHALFLILRCAFPADPAKTRHKLNLRETATFGATIDWLIKDGPADEERGDEPMEIDEEKHRLSELLGERRNLLTESRSDSLQRELLDHLMGLIWTVQDASMIRALFTRLFTTIWAELHPQERDQLQSILPVFLSSATHMSQATQPVSALSVIIEALSKCQPLIEFAPALVKYVSSRHRTFYLGMLMLEEEASHCESLTERMKEVAGPELPTRFAKQLDALESLNALYTDMNEYDQQSAVWQRRAFMPETVRAVEAMAKGEFAYAFGILEELQEEHGERVDKLLEGQRRLMGSSPTGQNAREVEHMGVAIAQYETDAWTRMHKECLMSMGRWTEVEQLANDPSQMVLEGLDDTSSAATLQMADRTTQEAFALGVSKWRLLPADVGASHLKLLQLAHVAQDLCDAVTLAKELADPNSPPFGRKMMEEVKQTVMTWVTGSHNGSILSEGGPCHSYRSPSPHDDLPLAADLFNIKKRVFVKLSRAFDDWTAEGHHKKEYAQLSSRDLALPMHSLIQTQIQIARSFRSARLYEQAEHCLNLIHCEASMPVASVVAKVLEHAKLLRGWANDEMATNEEQKEILLRRALQMTEEVNMDDMSKEFFSMIYAQRGLVLSDLRDSDNAYKTFQVATGMHESSVGGFAAWAKHLDRMFHEMRTSETDRERAVAYGVQAILCYVEGALLGDETKARRYIARAIWLSRLVAESGWKEGSTPIVDALELPARLEKAARSCCTNYWIEWLPQLCLDVKKEIGVLGGFAATCARVHPIHSHFAIRQQMRKDDRMAIVQEVARDPRTNCGLIESMERKEASKAFVFPKITDLCRVAAESRPSDILAMERLFTAIDEMKDVWAERQLRTVINLQKELFKCLHDNRDADILSSQPMGEVAGRWRERLERERRDGWCRKDYVREIDIKRSADERLNEDEGEREEVQFINSFSSSVIDLLTRNDVSTIELASLTVDWRRALEKRIEELPKTIPLRLCSPFLASFCSQTATIDLPGDLFALKNIQYMSTISRFGPQYQISLQGDQCVKGISIRSHCGKTSVYFVRKLRRECGTRQTSSRVPQLIRMMDHLVQSDRGTCQRFLKLIPPIVVHCGDSELVEYTNKKECGFFLDEVLLNHLSSVVRVRTDQLVVESEQERRRLMNEGMGEDMARMEVYRSLQSRIPSDLLLKMMQKRVPDATNYYLMRKSLVTEWALLAGLEFALNLSPTLPSSILIDFGTGRSFYPNSRIDLAKGASIDDRMVPFRVSDSLDRYMGFTKDGHFAWALQATLGMMNRRKLEMYLRPIVWDCIAEENDLCRLPIVNERSMEVVKNIMDRVRRVNEVDSKEDSFDLLKKARDPSNLSRMPAYWHAWF</sequence>
<dbReference type="GO" id="GO:0140861">
    <property type="term" value="P:DNA repair-dependent chromatin remodeling"/>
    <property type="evidence" value="ECO:0000318"/>
    <property type="project" value="GO_Central"/>
</dbReference>
<dbReference type="InterPro" id="IPR046807">
    <property type="entry name" value="Tra1_central"/>
</dbReference>
<dbReference type="PANTHER" id="PTHR11139">
    <property type="entry name" value="ATAXIA TELANGIECTASIA MUTATED ATM -RELATED"/>
    <property type="match status" value="1"/>
</dbReference>
<evidence type="ECO:0000256" key="1">
    <source>
        <dbReference type="SAM" id="MobiDB-lite"/>
    </source>
</evidence>
<gene>
    <name evidence="2" type="primary">WBGene00091513</name>
</gene>
<dbReference type="InterPro" id="IPR050517">
    <property type="entry name" value="DDR_Repair_Kinase"/>
</dbReference>
<dbReference type="PROSITE" id="PS51190">
    <property type="entry name" value="FATC"/>
    <property type="match status" value="1"/>
</dbReference>
<accession>A0A8R1U4N7</accession>
<keyword evidence="3" id="KW-1185">Reference proteome</keyword>
<dbReference type="PANTHER" id="PTHR11139:SF1">
    <property type="entry name" value="TRANSFORMATION_TRANSCRIPTION DOMAIN-ASSOCIATED PROTEIN"/>
    <property type="match status" value="1"/>
</dbReference>
<proteinExistence type="predicted"/>
<dbReference type="InterPro" id="IPR016024">
    <property type="entry name" value="ARM-type_fold"/>
</dbReference>
<dbReference type="InterPro" id="IPR003151">
    <property type="entry name" value="PIK-rel_kinase_FAT"/>
</dbReference>
<dbReference type="Pfam" id="PF20175">
    <property type="entry name" value="Tra1_central"/>
    <property type="match status" value="1"/>
</dbReference>
<dbReference type="OrthoDB" id="5570127at2759"/>
<accession>A0A2A6CU06</accession>
<dbReference type="InterPro" id="IPR003152">
    <property type="entry name" value="FATC_dom"/>
</dbReference>
<dbReference type="GO" id="GO:0006355">
    <property type="term" value="P:regulation of DNA-templated transcription"/>
    <property type="evidence" value="ECO:0000318"/>
    <property type="project" value="GO_Central"/>
</dbReference>
<organism evidence="2 3">
    <name type="scientific">Pristionchus pacificus</name>
    <name type="common">Parasitic nematode worm</name>
    <dbReference type="NCBI Taxonomy" id="54126"/>
    <lineage>
        <taxon>Eukaryota</taxon>
        <taxon>Metazoa</taxon>
        <taxon>Ecdysozoa</taxon>
        <taxon>Nematoda</taxon>
        <taxon>Chromadorea</taxon>
        <taxon>Rhabditida</taxon>
        <taxon>Rhabditina</taxon>
        <taxon>Diplogasteromorpha</taxon>
        <taxon>Diplogasteroidea</taxon>
        <taxon>Neodiplogasteridae</taxon>
        <taxon>Pristionchus</taxon>
    </lineage>
</organism>
<reference evidence="3" key="1">
    <citation type="journal article" date="2008" name="Nat. Genet.">
        <title>The Pristionchus pacificus genome provides a unique perspective on nematode lifestyle and parasitism.</title>
        <authorList>
            <person name="Dieterich C."/>
            <person name="Clifton S.W."/>
            <person name="Schuster L.N."/>
            <person name="Chinwalla A."/>
            <person name="Delehaunty K."/>
            <person name="Dinkelacker I."/>
            <person name="Fulton L."/>
            <person name="Fulton R."/>
            <person name="Godfrey J."/>
            <person name="Minx P."/>
            <person name="Mitreva M."/>
            <person name="Roeseler W."/>
            <person name="Tian H."/>
            <person name="Witte H."/>
            <person name="Yang S.P."/>
            <person name="Wilson R.K."/>
            <person name="Sommer R.J."/>
        </authorList>
    </citation>
    <scope>NUCLEOTIDE SEQUENCE [LARGE SCALE GENOMIC DNA]</scope>
    <source>
        <strain evidence="3">PS312</strain>
    </source>
</reference>
<dbReference type="Pfam" id="PF20206">
    <property type="entry name" value="Tra1_ring"/>
    <property type="match status" value="2"/>
</dbReference>
<evidence type="ECO:0000313" key="3">
    <source>
        <dbReference type="Proteomes" id="UP000005239"/>
    </source>
</evidence>
<dbReference type="GO" id="GO:0035267">
    <property type="term" value="C:NuA4 histone acetyltransferase complex"/>
    <property type="evidence" value="ECO:0000318"/>
    <property type="project" value="GO_Central"/>
</dbReference>
<protein>
    <submittedName>
        <fullName evidence="2">Uncharacterized protein</fullName>
    </submittedName>
</protein>
<dbReference type="Proteomes" id="UP000005239">
    <property type="component" value="Unassembled WGS sequence"/>
</dbReference>
<dbReference type="EnsemblMetazoa" id="PPA01959.1">
    <property type="protein sequence ID" value="PPA01959.1"/>
    <property type="gene ID" value="WBGene00091513"/>
</dbReference>
<dbReference type="Pfam" id="PF02259">
    <property type="entry name" value="FAT"/>
    <property type="match status" value="1"/>
</dbReference>
<dbReference type="InterPro" id="IPR011009">
    <property type="entry name" value="Kinase-like_dom_sf"/>
</dbReference>
<feature type="compositionally biased region" description="Low complexity" evidence="1">
    <location>
        <begin position="1024"/>
        <end position="1037"/>
    </location>
</feature>
<name>A0A2A6CU06_PRIPA</name>
<reference evidence="2" key="2">
    <citation type="submission" date="2022-06" db="UniProtKB">
        <authorList>
            <consortium name="EnsemblMetazoa"/>
        </authorList>
    </citation>
    <scope>IDENTIFICATION</scope>
    <source>
        <strain evidence="2">PS312</strain>
    </source>
</reference>
<dbReference type="GO" id="GO:0005634">
    <property type="term" value="C:nucleus"/>
    <property type="evidence" value="ECO:0000318"/>
    <property type="project" value="GO_Central"/>
</dbReference>
<dbReference type="GO" id="GO:0000124">
    <property type="term" value="C:SAGA complex"/>
    <property type="evidence" value="ECO:0000318"/>
    <property type="project" value="GO_Central"/>
</dbReference>
<feature type="region of interest" description="Disordered" evidence="1">
    <location>
        <begin position="1023"/>
        <end position="1042"/>
    </location>
</feature>
<evidence type="ECO:0000313" key="2">
    <source>
        <dbReference type="EnsemblMetazoa" id="PPA01959.1"/>
    </source>
</evidence>
<dbReference type="SUPFAM" id="SSF56112">
    <property type="entry name" value="Protein kinase-like (PK-like)"/>
    <property type="match status" value="1"/>
</dbReference>
<dbReference type="InterPro" id="IPR046805">
    <property type="entry name" value="Tra1_ring"/>
</dbReference>
<dbReference type="SUPFAM" id="SSF48371">
    <property type="entry name" value="ARM repeat"/>
    <property type="match status" value="3"/>
</dbReference>